<dbReference type="GO" id="GO:0070004">
    <property type="term" value="F:cysteine-type exopeptidase activity"/>
    <property type="evidence" value="ECO:0007669"/>
    <property type="project" value="InterPro"/>
</dbReference>
<dbReference type="InterPro" id="IPR002553">
    <property type="entry name" value="Clathrin/coatomer_adapt-like_N"/>
</dbReference>
<evidence type="ECO:0000313" key="5">
    <source>
        <dbReference type="Proteomes" id="UP000591131"/>
    </source>
</evidence>
<evidence type="ECO:0000313" key="4">
    <source>
        <dbReference type="EMBL" id="KAF4678217.1"/>
    </source>
</evidence>
<dbReference type="PANTHER" id="PTHR12994:SF17">
    <property type="entry name" value="LD30995P"/>
    <property type="match status" value="1"/>
</dbReference>
<dbReference type="GO" id="GO:0006886">
    <property type="term" value="P:intracellular protein transport"/>
    <property type="evidence" value="ECO:0007669"/>
    <property type="project" value="InterPro"/>
</dbReference>
<organism evidence="4 5">
    <name type="scientific">Perkinsus chesapeaki</name>
    <name type="common">Clam parasite</name>
    <name type="synonym">Perkinsus andrewsi</name>
    <dbReference type="NCBI Taxonomy" id="330153"/>
    <lineage>
        <taxon>Eukaryota</taxon>
        <taxon>Sar</taxon>
        <taxon>Alveolata</taxon>
        <taxon>Perkinsozoa</taxon>
        <taxon>Perkinsea</taxon>
        <taxon>Perkinsida</taxon>
        <taxon>Perkinsidae</taxon>
        <taxon>Perkinsus</taxon>
    </lineage>
</organism>
<comment type="caution">
    <text evidence="4">The sequence shown here is derived from an EMBL/GenBank/DDBJ whole genome shotgun (WGS) entry which is preliminary data.</text>
</comment>
<protein>
    <recommendedName>
        <fullName evidence="3">Clathrin/coatomer adaptor adaptin-like N-terminal domain-containing protein</fullName>
    </recommendedName>
</protein>
<proteinExistence type="inferred from homology"/>
<feature type="domain" description="Clathrin/coatomer adaptor adaptin-like N-terminal" evidence="3">
    <location>
        <begin position="924"/>
        <end position="1353"/>
    </location>
</feature>
<keyword evidence="5" id="KW-1185">Reference proteome</keyword>
<dbReference type="InterPro" id="IPR005322">
    <property type="entry name" value="Peptidase_C69"/>
</dbReference>
<comment type="similarity">
    <text evidence="1">Belongs to the peptidase C69 family. Secernin subfamily.</text>
</comment>
<dbReference type="Proteomes" id="UP000591131">
    <property type="component" value="Unassembled WGS sequence"/>
</dbReference>
<dbReference type="PANTHER" id="PTHR12994">
    <property type="entry name" value="SECERNIN"/>
    <property type="match status" value="1"/>
</dbReference>
<dbReference type="OrthoDB" id="448727at2759"/>
<dbReference type="InterPro" id="IPR011989">
    <property type="entry name" value="ARM-like"/>
</dbReference>
<dbReference type="GO" id="GO:0030117">
    <property type="term" value="C:membrane coat"/>
    <property type="evidence" value="ECO:0007669"/>
    <property type="project" value="InterPro"/>
</dbReference>
<name>A0A7J6N3T0_PERCH</name>
<feature type="compositionally biased region" description="Low complexity" evidence="2">
    <location>
        <begin position="1587"/>
        <end position="1601"/>
    </location>
</feature>
<reference evidence="4 5" key="1">
    <citation type="submission" date="2020-04" db="EMBL/GenBank/DDBJ databases">
        <title>Perkinsus chesapeaki whole genome sequence.</title>
        <authorList>
            <person name="Bogema D.R."/>
        </authorList>
    </citation>
    <scope>NUCLEOTIDE SEQUENCE [LARGE SCALE GENOMIC DNA]</scope>
    <source>
        <strain evidence="4">ATCC PRA-425</strain>
    </source>
</reference>
<dbReference type="EMBL" id="JAAPAO010000002">
    <property type="protein sequence ID" value="KAF4678217.1"/>
    <property type="molecule type" value="Genomic_DNA"/>
</dbReference>
<dbReference type="Gene3D" id="1.25.10.10">
    <property type="entry name" value="Leucine-rich Repeat Variant"/>
    <property type="match status" value="1"/>
</dbReference>
<feature type="region of interest" description="Disordered" evidence="2">
    <location>
        <begin position="1587"/>
        <end position="1609"/>
    </location>
</feature>
<dbReference type="GO" id="GO:0016805">
    <property type="term" value="F:dipeptidase activity"/>
    <property type="evidence" value="ECO:0007669"/>
    <property type="project" value="InterPro"/>
</dbReference>
<sequence>MMTDAKLKRLVSTPKFGSDCSEEEYCMDSDEIMRECMALQRYNGELRIRNEMLLQKLEESKLRHGCRQLIPEVDDNYVEYCRLADKVTKLEHLLSTARETQRVREEQLVRILKVVTDLKPTLNVTERHRAEREVLAILNSGPPITGPMDLKEPLLNDSVEQYEVCSISTAPEITNCHQLEMLDVVFPDTKELAPRKVSKCGFRGHCERSPDVLLAKMDTMIARIDRTVRLVERSHGRLPDSGIAKPHRLKAWKPMLYRNREQSRDSRRMDGWSPPRRIESVSEWKPWNHRVSLGAKLWGRSSGRLGRLASDTGLQVIVIRLLFIFHSMLPFTLALLASAGLSAAIEPPRDRLDHDHCTATAVDCAATADGGCIAATSADGSPLDFRMVYVPPKTYGPGEKRAVYKQNQDYPRIVDASRAPSYAPASPDQQPSVPIGYIDMPEGTTYGYWDAAYGVMNEAGLSMGESSCSGRLSSVPKGDGPNGSGALFWVGELSDIALEVCSTARCAIQTMGKLAEEHGFYGSVGVKEAGEALTIADGTEVWVFHILGDDTAEGAVWAAERVPKGHATIVPNVFVIREIDPTDGDNFMFSDNIFDIALRLGWWNGEGLLDFAATYSVSEYNNPYYSGRRVWRGLSLFAPSLNLDPTLGVEWDHPTYPFSVQPDEPVTIDFMKRLYRDHMEGTDYDLTRHVVAGGPFKTPNRYAGGRAEATFQHGAWERAISLYRTMYSYIAVTYKDYNVIYFAPMTPHASVYIPIIVKHNPTVQSIPALENAWQGEFSSKSLWWASETVSNVMDLKYMYMINDVRKAQYEIEHQVDVMMATQTPDEVEAQTAEFGDYVTEKWLNLHYTLLGKYQNGYSDWGYTQVGYGPSSEWLRAAGFQDFNATPEQFAELRHRYTETQKEADEIRVAAIGAARQQGAAGGDKTFITQCIGEVQMEVQQQDMAVKSTAVLKAAYLCSQGYDLSSLAFEALEVMSANSLQVKRPGFLCACISFDSNTDAALLAVNLFKKGLSNPRSSAVEKGVYVSTLSCIATQDMARDVGEHEVMKLLATPNPYLRKKVVLCLFRLCEKYPQLLHAAFPKFRDLLADEDQGVLTATVTAVTEIAARSPRNCLILVPQLWHLLVNTRNNWLTIKLLKLFQLLCPVEERLPGKLVKPLLNLLQNTKAKSVEVECMSTGLQFLPLDHEALDKECLPRLKDLLTSVDRNLRFLGLRMLETYLQRCRSGGDIKSQEGLWHPFIVEGLQDVYDKSIRRICLRILNLIISGENLQAIVDSLLSRIDKMSAELSDTEGTRDEMKDDFVKTILELCSRDRYALVEDFGWYLLTLVKCGAKAAGYEETGKEIARQFMDICDSVRAYGVKLAVSILKSAASSTRGSQGAFFPEYSETVESVQNWALSCPHFLRCTMWIVAKYSTAGHDSSEGNGTLATTKPIIELACSRPDLTLDGIWSVLYFMTNNEKMQASEETARAYIEALPAMRALTKKHRRALDVSFDSESELITHVMDTLAGADAELSEKLSSLLTSQSSVSDLGNVDLSTPLISLPPDMLKAATSSAIGTRGDYSLVTCSKTEIVPQGVTSHRMDCQSHLSTSSEYSSHHSSPSMEGSLKAPSGGLDPLWELPEAPKNIKSYLRSFGMAKSSNFLQSGNCTAVAVDCAATADGGCIAATSADGSPLDNRLVYIPPKTYGPNGRRAIYKQFQSYPRIVDPERAPSYAPANPKQELSKPIGYIDMPEGKTYGYWEAAYGLMNEAGVCMGESSCSGRLTSLPVDEDANGALFWIGELASVALELCSTARGAIETMGRLAEEHGFYGTTEVEEAGEALTVADGDEAWVFHVLADDTGKGAVWAAEKVPKGHATIVPNVFVIRGIDPKDSENFIFSKNMYDVANRLGWWDGIGLLDFTRTFSVGEYNHPYYAGRRLWRAFSLWAPSQNFDPKLGVEVDCPTYPFSVKPDKPITLDQMRHLYRDHMEGTKYDLTNHVTSGGPFRTPNRYAESEAENSVKYGAWERAISLFRTQYAYIAVAYKGKPGVLHFAIGAPHASVFVPIVVMPNPTVTSIPALENTWQGEFNEKSLWWAVLSVSNTMDLKWCYMVKDVQKAQKEAEDELDKMMKTKSPEEVEKETPAICDDLTRRWFKLHYTLLGKYQNGYTDWGYAKAGYGPGTGWLKAACFDKFDATKQQFDGLRERYVKAQGYLFPFDHDAQNFFTYSEWTRVGLRIHPRGSVPRERVRQDHDHCTAMAVDCAATIDGGCISGTSADGSPIDFRMVYVPPKTFAAGEKRAVYKQTDDYPRIVDASRAPSYAPASPDQQPSVPIGYIDMPEGTTYGYWDAAYGVMNEAGLSMGESSCSGRLAAEPRKDTSDTDGALLWVGELTDIAMERCATARCAIETMGGLAEEYGFYGTTTINEAGEALTIADKTEAWVFHILADDTGKGAVWAAQKVPKGHATMVPNVFVIREIDADDSENFMFSKNIFDVAKRLGWWDGTGKLDFVRVYSVSEYDHPYYAGRRLWRGLSLFAPSLELDPELGVEWDRATYPFSVEPDEPVTIDFLKRLYRDHYEGTPYDLTKNSIAGGAFNTPNRYDGADAESSFKYGGWERAISLYRTQYSYFAVSYQNKSNVIYFAPGTPHASVYVPIVVKPQQAVTSIPALEYAWQGEFNRSSLWWAVLSVSNVMDLKYRYMIEDVRKAQVAVESELDMMVLEKSDEELEAAMPAFCEDLTNRWFDLTFTLLGKYQNGYTDWGYTKVGYGPSPDWLELAGYGDFAASKKQFKALKRRYAKCQAEADEIRRRGKAQAFEAEAIVVTE</sequence>
<dbReference type="GO" id="GO:0016192">
    <property type="term" value="P:vesicle-mediated transport"/>
    <property type="evidence" value="ECO:0007669"/>
    <property type="project" value="InterPro"/>
</dbReference>
<dbReference type="Pfam" id="PF03577">
    <property type="entry name" value="Peptidase_C69"/>
    <property type="match status" value="3"/>
</dbReference>
<accession>A0A7J6N3T0</accession>
<dbReference type="SUPFAM" id="SSF48371">
    <property type="entry name" value="ARM repeat"/>
    <property type="match status" value="1"/>
</dbReference>
<evidence type="ECO:0000256" key="2">
    <source>
        <dbReference type="SAM" id="MobiDB-lite"/>
    </source>
</evidence>
<evidence type="ECO:0000256" key="1">
    <source>
        <dbReference type="ARBA" id="ARBA00005705"/>
    </source>
</evidence>
<gene>
    <name evidence="4" type="ORF">FOL47_003279</name>
</gene>
<dbReference type="Pfam" id="PF01602">
    <property type="entry name" value="Adaptin_N"/>
    <property type="match status" value="1"/>
</dbReference>
<evidence type="ECO:0000259" key="3">
    <source>
        <dbReference type="Pfam" id="PF01602"/>
    </source>
</evidence>
<dbReference type="GO" id="GO:0006508">
    <property type="term" value="P:proteolysis"/>
    <property type="evidence" value="ECO:0007669"/>
    <property type="project" value="InterPro"/>
</dbReference>
<dbReference type="InterPro" id="IPR016024">
    <property type="entry name" value="ARM-type_fold"/>
</dbReference>